<organism evidence="1 2">
    <name type="scientific">Lipomyces starkeyi NRRL Y-11557</name>
    <dbReference type="NCBI Taxonomy" id="675824"/>
    <lineage>
        <taxon>Eukaryota</taxon>
        <taxon>Fungi</taxon>
        <taxon>Dikarya</taxon>
        <taxon>Ascomycota</taxon>
        <taxon>Saccharomycotina</taxon>
        <taxon>Lipomycetes</taxon>
        <taxon>Lipomycetales</taxon>
        <taxon>Lipomycetaceae</taxon>
        <taxon>Lipomyces</taxon>
    </lineage>
</organism>
<dbReference type="AlphaFoldDB" id="A0A1E3PVD5"/>
<evidence type="ECO:0000313" key="1">
    <source>
        <dbReference type="EMBL" id="ODQ69376.1"/>
    </source>
</evidence>
<dbReference type="Proteomes" id="UP000094385">
    <property type="component" value="Unassembled WGS sequence"/>
</dbReference>
<sequence>MLLSPFAWLEDELVSAAVLYLHAVCVHILENSNSLNLKLLCYKIATKLKQHNFSLSSVINVPNKSYSAHSTTALNVPFVLTFLLIFQSLGQIIVH</sequence>
<proteinExistence type="predicted"/>
<protein>
    <submittedName>
        <fullName evidence="1">Uncharacterized protein</fullName>
    </submittedName>
</protein>
<accession>A0A1E3PVD5</accession>
<gene>
    <name evidence="1" type="ORF">LIPSTDRAFT_198157</name>
</gene>
<keyword evidence="2" id="KW-1185">Reference proteome</keyword>
<dbReference type="EMBL" id="KV454304">
    <property type="protein sequence ID" value="ODQ69376.1"/>
    <property type="molecule type" value="Genomic_DNA"/>
</dbReference>
<name>A0A1E3PVD5_LIPST</name>
<evidence type="ECO:0000313" key="2">
    <source>
        <dbReference type="Proteomes" id="UP000094385"/>
    </source>
</evidence>
<reference evidence="1 2" key="1">
    <citation type="journal article" date="2016" name="Proc. Natl. Acad. Sci. U.S.A.">
        <title>Comparative genomics of biotechnologically important yeasts.</title>
        <authorList>
            <person name="Riley R."/>
            <person name="Haridas S."/>
            <person name="Wolfe K.H."/>
            <person name="Lopes M.R."/>
            <person name="Hittinger C.T."/>
            <person name="Goeker M."/>
            <person name="Salamov A.A."/>
            <person name="Wisecaver J.H."/>
            <person name="Long T.M."/>
            <person name="Calvey C.H."/>
            <person name="Aerts A.L."/>
            <person name="Barry K.W."/>
            <person name="Choi C."/>
            <person name="Clum A."/>
            <person name="Coughlan A.Y."/>
            <person name="Deshpande S."/>
            <person name="Douglass A.P."/>
            <person name="Hanson S.J."/>
            <person name="Klenk H.-P."/>
            <person name="LaButti K.M."/>
            <person name="Lapidus A."/>
            <person name="Lindquist E.A."/>
            <person name="Lipzen A.M."/>
            <person name="Meier-Kolthoff J.P."/>
            <person name="Ohm R.A."/>
            <person name="Otillar R.P."/>
            <person name="Pangilinan J.L."/>
            <person name="Peng Y."/>
            <person name="Rokas A."/>
            <person name="Rosa C.A."/>
            <person name="Scheuner C."/>
            <person name="Sibirny A.A."/>
            <person name="Slot J.C."/>
            <person name="Stielow J.B."/>
            <person name="Sun H."/>
            <person name="Kurtzman C.P."/>
            <person name="Blackwell M."/>
            <person name="Grigoriev I.V."/>
            <person name="Jeffries T.W."/>
        </authorList>
    </citation>
    <scope>NUCLEOTIDE SEQUENCE [LARGE SCALE GENOMIC DNA]</scope>
    <source>
        <strain evidence="1 2">NRRL Y-11557</strain>
    </source>
</reference>